<dbReference type="Proteomes" id="UP001500363">
    <property type="component" value="Unassembled WGS sequence"/>
</dbReference>
<reference evidence="1 2" key="1">
    <citation type="journal article" date="2019" name="Int. J. Syst. Evol. Microbiol.">
        <title>The Global Catalogue of Microorganisms (GCM) 10K type strain sequencing project: providing services to taxonomists for standard genome sequencing and annotation.</title>
        <authorList>
            <consortium name="The Broad Institute Genomics Platform"/>
            <consortium name="The Broad Institute Genome Sequencing Center for Infectious Disease"/>
            <person name="Wu L."/>
            <person name="Ma J."/>
        </authorList>
    </citation>
    <scope>NUCLEOTIDE SEQUENCE [LARGE SCALE GENOMIC DNA]</scope>
    <source>
        <strain evidence="1 2">JCM 14303</strain>
    </source>
</reference>
<accession>A0ABN2AVV6</accession>
<evidence type="ECO:0000313" key="2">
    <source>
        <dbReference type="Proteomes" id="UP001500363"/>
    </source>
</evidence>
<keyword evidence="2" id="KW-1185">Reference proteome</keyword>
<evidence type="ECO:0000313" key="1">
    <source>
        <dbReference type="EMBL" id="GAA1528519.1"/>
    </source>
</evidence>
<dbReference type="EMBL" id="BAAANC010000002">
    <property type="protein sequence ID" value="GAA1528519.1"/>
    <property type="molecule type" value="Genomic_DNA"/>
</dbReference>
<organism evidence="1 2">
    <name type="scientific">Kribbella lupini</name>
    <dbReference type="NCBI Taxonomy" id="291602"/>
    <lineage>
        <taxon>Bacteria</taxon>
        <taxon>Bacillati</taxon>
        <taxon>Actinomycetota</taxon>
        <taxon>Actinomycetes</taxon>
        <taxon>Propionibacteriales</taxon>
        <taxon>Kribbellaceae</taxon>
        <taxon>Kribbella</taxon>
    </lineage>
</organism>
<proteinExistence type="predicted"/>
<sequence length="136" mass="15068">MEYEEFDAERMRVVRAWGVEITDAEVLAAEALRLRELAETVEGERDRDRARRYLVAVDQLVEGARTPTDPALVRASEVLQRAADPAGTPDERRARAEAGMAEIGRIADEAPSDDVRHAVLMLNGTLAEILDVLEQA</sequence>
<name>A0ABN2AVV6_9ACTN</name>
<protein>
    <submittedName>
        <fullName evidence="1">Uncharacterized protein</fullName>
    </submittedName>
</protein>
<dbReference type="RefSeq" id="WP_344174975.1">
    <property type="nucleotide sequence ID" value="NZ_BAAANC010000002.1"/>
</dbReference>
<gene>
    <name evidence="1" type="ORF">GCM10009741_32930</name>
</gene>
<comment type="caution">
    <text evidence="1">The sequence shown here is derived from an EMBL/GenBank/DDBJ whole genome shotgun (WGS) entry which is preliminary data.</text>
</comment>